<organism evidence="2 3">
    <name type="scientific">Kaistella carnis</name>
    <dbReference type="NCBI Taxonomy" id="1241979"/>
    <lineage>
        <taxon>Bacteria</taxon>
        <taxon>Pseudomonadati</taxon>
        <taxon>Bacteroidota</taxon>
        <taxon>Flavobacteriia</taxon>
        <taxon>Flavobacteriales</taxon>
        <taxon>Weeksellaceae</taxon>
        <taxon>Chryseobacterium group</taxon>
        <taxon>Kaistella</taxon>
    </lineage>
</organism>
<protein>
    <recommendedName>
        <fullName evidence="4">BIG2 domain-containing protein</fullName>
    </recommendedName>
</protein>
<sequence>MKNLTFLFAILSFSLFSAQCVIKGTDQVQVGEKQLYTVYSNQEPCTNCLQWKHDDQKLIFETETNIPQVTIKGSVPGTAVLSVEGKSATGLLKCEKTIQIIAPLESILAPEKVECDIKVEELREFKTAQNKVTFESAPVGKNDTYTWTVTYRSGEKKISTDKTPQFDFSNENVISEVELKVNTPKCTRKLSKSYNDYFWYFF</sequence>
<dbReference type="KEGG" id="ccas:EIB73_06825"/>
<evidence type="ECO:0008006" key="4">
    <source>
        <dbReference type="Google" id="ProtNLM"/>
    </source>
</evidence>
<dbReference type="OrthoDB" id="1251149at2"/>
<dbReference type="EMBL" id="CP034159">
    <property type="protein sequence ID" value="AZI32916.1"/>
    <property type="molecule type" value="Genomic_DNA"/>
</dbReference>
<feature type="chain" id="PRO_5017974739" description="BIG2 domain-containing protein" evidence="1">
    <location>
        <begin position="19"/>
        <end position="202"/>
    </location>
</feature>
<evidence type="ECO:0000313" key="3">
    <source>
        <dbReference type="Proteomes" id="UP000270185"/>
    </source>
</evidence>
<reference evidence="3" key="1">
    <citation type="submission" date="2018-11" db="EMBL/GenBank/DDBJ databases">
        <title>Proposal to divide the Flavobacteriaceae and reorganize its genera based on Amino Acid Identity values calculated from whole genome sequences.</title>
        <authorList>
            <person name="Nicholson A.C."/>
            <person name="Gulvik C.A."/>
            <person name="Whitney A.M."/>
            <person name="Humrighouse B.W."/>
            <person name="Bell M."/>
            <person name="Holmes B."/>
            <person name="Steigerwalt A.G."/>
            <person name="Villarma A."/>
            <person name="Sheth M."/>
            <person name="Batra D."/>
            <person name="Pryor J."/>
            <person name="Bernardet J.-F."/>
            <person name="Hugo C."/>
            <person name="Kampfer P."/>
            <person name="Newman J.D."/>
            <person name="McQuiston J.R."/>
        </authorList>
    </citation>
    <scope>NUCLEOTIDE SEQUENCE [LARGE SCALE GENOMIC DNA]</scope>
    <source>
        <strain evidence="3">G0081</strain>
    </source>
</reference>
<gene>
    <name evidence="2" type="ORF">EIB73_06825</name>
</gene>
<feature type="signal peptide" evidence="1">
    <location>
        <begin position="1"/>
        <end position="18"/>
    </location>
</feature>
<evidence type="ECO:0000313" key="2">
    <source>
        <dbReference type="EMBL" id="AZI32916.1"/>
    </source>
</evidence>
<keyword evidence="1" id="KW-0732">Signal</keyword>
<proteinExistence type="predicted"/>
<evidence type="ECO:0000256" key="1">
    <source>
        <dbReference type="SAM" id="SignalP"/>
    </source>
</evidence>
<accession>A0A3G8XXE6</accession>
<dbReference type="RefSeq" id="WP_125023842.1">
    <property type="nucleotide sequence ID" value="NZ_CP034159.1"/>
</dbReference>
<dbReference type="AlphaFoldDB" id="A0A3G8XXE6"/>
<name>A0A3G8XXE6_9FLAO</name>
<dbReference type="Proteomes" id="UP000270185">
    <property type="component" value="Chromosome"/>
</dbReference>
<keyword evidence="3" id="KW-1185">Reference proteome</keyword>